<dbReference type="WBParaSite" id="nRc.2.0.1.t48199-RA">
    <property type="protein sequence ID" value="nRc.2.0.1.t48199-RA"/>
    <property type="gene ID" value="nRc.2.0.1.g48199"/>
</dbReference>
<evidence type="ECO:0000313" key="2">
    <source>
        <dbReference type="WBParaSite" id="nRc.2.0.1.t48199-RA"/>
    </source>
</evidence>
<keyword evidence="1" id="KW-1185">Reference proteome</keyword>
<proteinExistence type="predicted"/>
<protein>
    <submittedName>
        <fullName evidence="2">Uncharacterized protein</fullName>
    </submittedName>
</protein>
<reference evidence="2" key="1">
    <citation type="submission" date="2022-11" db="UniProtKB">
        <authorList>
            <consortium name="WormBaseParasite"/>
        </authorList>
    </citation>
    <scope>IDENTIFICATION</scope>
</reference>
<dbReference type="AlphaFoldDB" id="A0A915LAT5"/>
<sequence>MGRYPISSTISRLLRARKRTRCGRLPSRSAFAIELTISASEPKYTLLPARTASTPNAMERRPEEMNRLSPLDEIQLRQRHDPITIEARLETEVISGERLDCAQSCCL</sequence>
<name>A0A915LAT5_ROMCU</name>
<accession>A0A915LAT5</accession>
<organism evidence="1 2">
    <name type="scientific">Romanomermis culicivorax</name>
    <name type="common">Nematode worm</name>
    <dbReference type="NCBI Taxonomy" id="13658"/>
    <lineage>
        <taxon>Eukaryota</taxon>
        <taxon>Metazoa</taxon>
        <taxon>Ecdysozoa</taxon>
        <taxon>Nematoda</taxon>
        <taxon>Enoplea</taxon>
        <taxon>Dorylaimia</taxon>
        <taxon>Mermithida</taxon>
        <taxon>Mermithoidea</taxon>
        <taxon>Mermithidae</taxon>
        <taxon>Romanomermis</taxon>
    </lineage>
</organism>
<evidence type="ECO:0000313" key="1">
    <source>
        <dbReference type="Proteomes" id="UP000887565"/>
    </source>
</evidence>
<dbReference type="Proteomes" id="UP000887565">
    <property type="component" value="Unplaced"/>
</dbReference>